<organism evidence="2 3">
    <name type="scientific">Sphingomonas morindae</name>
    <dbReference type="NCBI Taxonomy" id="1541170"/>
    <lineage>
        <taxon>Bacteria</taxon>
        <taxon>Pseudomonadati</taxon>
        <taxon>Pseudomonadota</taxon>
        <taxon>Alphaproteobacteria</taxon>
        <taxon>Sphingomonadales</taxon>
        <taxon>Sphingomonadaceae</taxon>
        <taxon>Sphingomonas</taxon>
    </lineage>
</organism>
<accession>A0ABY4XA83</accession>
<evidence type="ECO:0000313" key="3">
    <source>
        <dbReference type="Proteomes" id="UP001056937"/>
    </source>
</evidence>
<dbReference type="Proteomes" id="UP001056937">
    <property type="component" value="Chromosome 1"/>
</dbReference>
<evidence type="ECO:0008006" key="4">
    <source>
        <dbReference type="Google" id="ProtNLM"/>
    </source>
</evidence>
<protein>
    <recommendedName>
        <fullName evidence="4">Glycine zipper domain-containing protein</fullName>
    </recommendedName>
</protein>
<dbReference type="EMBL" id="CP084930">
    <property type="protein sequence ID" value="USI73839.1"/>
    <property type="molecule type" value="Genomic_DNA"/>
</dbReference>
<keyword evidence="1" id="KW-1133">Transmembrane helix</keyword>
<keyword evidence="1" id="KW-0812">Transmembrane</keyword>
<proteinExistence type="predicted"/>
<feature type="transmembrane region" description="Helical" evidence="1">
    <location>
        <begin position="34"/>
        <end position="52"/>
    </location>
</feature>
<dbReference type="RefSeq" id="WP_252167645.1">
    <property type="nucleotide sequence ID" value="NZ_CP084930.1"/>
</dbReference>
<keyword evidence="3" id="KW-1185">Reference proteome</keyword>
<reference evidence="2" key="1">
    <citation type="journal article" date="2022" name="Toxins">
        <title>Genomic Analysis of Sphingopyxis sp. USTB-05 for Biodegrading Cyanobacterial Hepatotoxins.</title>
        <authorList>
            <person name="Liu C."/>
            <person name="Xu Q."/>
            <person name="Zhao Z."/>
            <person name="Zhang H."/>
            <person name="Liu X."/>
            <person name="Yin C."/>
            <person name="Liu Y."/>
            <person name="Yan H."/>
        </authorList>
    </citation>
    <scope>NUCLEOTIDE SEQUENCE</scope>
    <source>
        <strain evidence="2">NBD5</strain>
    </source>
</reference>
<keyword evidence="1" id="KW-0472">Membrane</keyword>
<gene>
    <name evidence="2" type="ORF">LHA26_05060</name>
</gene>
<sequence length="56" mass="5577">MASPSRSSRGGGVLIALGAVLGALIGTFSGQPSIGVVAGTGLGVALAVLLWWRDRR</sequence>
<name>A0ABY4XA83_9SPHN</name>
<evidence type="ECO:0000256" key="1">
    <source>
        <dbReference type="SAM" id="Phobius"/>
    </source>
</evidence>
<evidence type="ECO:0000313" key="2">
    <source>
        <dbReference type="EMBL" id="USI73839.1"/>
    </source>
</evidence>
<feature type="transmembrane region" description="Helical" evidence="1">
    <location>
        <begin position="12"/>
        <end position="28"/>
    </location>
</feature>